<evidence type="ECO:0000313" key="2">
    <source>
        <dbReference type="Proteomes" id="UP001287286"/>
    </source>
</evidence>
<accession>A0ABR0BBZ1</accession>
<comment type="caution">
    <text evidence="1">The sequence shown here is derived from an EMBL/GenBank/DDBJ whole genome shotgun (WGS) entry which is preliminary data.</text>
</comment>
<evidence type="ECO:0000313" key="1">
    <source>
        <dbReference type="EMBL" id="KAK4062640.1"/>
    </source>
</evidence>
<dbReference type="Proteomes" id="UP001287286">
    <property type="component" value="Unassembled WGS sequence"/>
</dbReference>
<sequence>MVLAYAMGRPVVMQLNISDSPCIASLYYCTTLRLFPVNMDIEEVTAAVHQLDLNTQPSGYRTIFERVIARVGRVRHASEAEKRITRQFSRPYTQGGLLVLLLQPRSSHPWDDGADAVISDCATLDSLNEGLRLCHLRGIGRDVSVLDLWPLLPPAFTNGMSTETLDEIASLVLAAVGQKRPDCILSMGQESGRAIRQEQSCTTTSLFWKQVPVVFSDNPSRSVNHERTDSQMRQRLLSNIEQACDTIRAESAPRIRRLPTIQLSNDELETSNTLYDFLKLLSICCFEPTHLLPMRSLVKGERPLVLEDWHKKWLVRMAAKPHRDQYRRARANLVCVFEQVNNALELVSWYEPTYKVNWRLASRVLVGRLSEVERDCCRLASDVGSPTQSIKSAEHPTMLDDSPQTVLTQLRRITARGMELWDARDHHPPRAVKFVGFRSR</sequence>
<dbReference type="EMBL" id="JAWRVI010000555">
    <property type="protein sequence ID" value="KAK4062640.1"/>
    <property type="molecule type" value="Genomic_DNA"/>
</dbReference>
<organism evidence="1 2">
    <name type="scientific">Purpureocillium lilacinum</name>
    <name type="common">Paecilomyces lilacinus</name>
    <dbReference type="NCBI Taxonomy" id="33203"/>
    <lineage>
        <taxon>Eukaryota</taxon>
        <taxon>Fungi</taxon>
        <taxon>Dikarya</taxon>
        <taxon>Ascomycota</taxon>
        <taxon>Pezizomycotina</taxon>
        <taxon>Sordariomycetes</taxon>
        <taxon>Hypocreomycetidae</taxon>
        <taxon>Hypocreales</taxon>
        <taxon>Ophiocordycipitaceae</taxon>
        <taxon>Purpureocillium</taxon>
    </lineage>
</organism>
<name>A0ABR0BBZ1_PURLI</name>
<proteinExistence type="predicted"/>
<protein>
    <submittedName>
        <fullName evidence="1">Uncharacterized protein</fullName>
    </submittedName>
</protein>
<keyword evidence="2" id="KW-1185">Reference proteome</keyword>
<reference evidence="1 2" key="1">
    <citation type="journal article" date="2024" name="Microbiol. Resour. Announc.">
        <title>Genome annotations for the ascomycete fungi Trichoderma harzianum, Trichoderma aggressivum, and Purpureocillium lilacinum.</title>
        <authorList>
            <person name="Beijen E.P.W."/>
            <person name="Ohm R.A."/>
        </authorList>
    </citation>
    <scope>NUCLEOTIDE SEQUENCE [LARGE SCALE GENOMIC DNA]</scope>
    <source>
        <strain evidence="1 2">CBS 150709</strain>
    </source>
</reference>
<gene>
    <name evidence="1" type="ORF">Purlil1_14203</name>
</gene>